<gene>
    <name evidence="1" type="ORF">QYT958_LOCUS40890</name>
</gene>
<feature type="non-terminal residue" evidence="1">
    <location>
        <position position="1"/>
    </location>
</feature>
<dbReference type="Proteomes" id="UP000663848">
    <property type="component" value="Unassembled WGS sequence"/>
</dbReference>
<comment type="caution">
    <text evidence="1">The sequence shown here is derived from an EMBL/GenBank/DDBJ whole genome shotgun (WGS) entry which is preliminary data.</text>
</comment>
<proteinExistence type="predicted"/>
<protein>
    <submittedName>
        <fullName evidence="1">Uncharacterized protein</fullName>
    </submittedName>
</protein>
<dbReference type="AlphaFoldDB" id="A0A822C4K8"/>
<dbReference type="EMBL" id="CAJOBR010044338">
    <property type="protein sequence ID" value="CAF5034249.1"/>
    <property type="molecule type" value="Genomic_DNA"/>
</dbReference>
<sequence>QTSTKIYALGLTSSVGAKTNTGKLNITEVNIPMAPPARVKPWSHKRK</sequence>
<evidence type="ECO:0000313" key="2">
    <source>
        <dbReference type="Proteomes" id="UP000663848"/>
    </source>
</evidence>
<reference evidence="1" key="1">
    <citation type="submission" date="2021-02" db="EMBL/GenBank/DDBJ databases">
        <authorList>
            <person name="Nowell W R."/>
        </authorList>
    </citation>
    <scope>NUCLEOTIDE SEQUENCE</scope>
</reference>
<name>A0A822C4K8_9BILA</name>
<evidence type="ECO:0000313" key="1">
    <source>
        <dbReference type="EMBL" id="CAF5034249.1"/>
    </source>
</evidence>
<accession>A0A822C4K8</accession>
<organism evidence="1 2">
    <name type="scientific">Rotaria socialis</name>
    <dbReference type="NCBI Taxonomy" id="392032"/>
    <lineage>
        <taxon>Eukaryota</taxon>
        <taxon>Metazoa</taxon>
        <taxon>Spiralia</taxon>
        <taxon>Gnathifera</taxon>
        <taxon>Rotifera</taxon>
        <taxon>Eurotatoria</taxon>
        <taxon>Bdelloidea</taxon>
        <taxon>Philodinida</taxon>
        <taxon>Philodinidae</taxon>
        <taxon>Rotaria</taxon>
    </lineage>
</organism>